<proteinExistence type="predicted"/>
<reference evidence="1 2" key="1">
    <citation type="journal article" date="2016" name="J. Virol.">
        <title>Concurrence of Iridovirus, Polyomavirus, and a Unique Member of a New Group of Fish Papillomaviruses in Lymphocystis Disease-Affected Gilthead Sea Bream.</title>
        <authorList>
            <person name="Lopez-Bueno A."/>
            <person name="Mavian C."/>
            <person name="Labella A.M."/>
            <person name="Castro D."/>
            <person name="Borrego J.J."/>
            <person name="Alcami A."/>
            <person name="Alejo A."/>
        </authorList>
    </citation>
    <scope>NUCLEOTIDE SEQUENCE [LARGE SCALE GENOMIC DNA]</scope>
    <source>
        <strain evidence="1">SA9</strain>
    </source>
</reference>
<organism evidence="1 2">
    <name type="scientific">Lymphocystis disease virus 3</name>
    <dbReference type="NCBI Taxonomy" id="2560566"/>
    <lineage>
        <taxon>Viruses</taxon>
        <taxon>Varidnaviria</taxon>
        <taxon>Bamfordvirae</taxon>
        <taxon>Nucleocytoviricota</taxon>
        <taxon>Megaviricetes</taxon>
        <taxon>Pimascovirales</taxon>
        <taxon>Pimascovirales incertae sedis</taxon>
        <taxon>Iridoviridae</taxon>
        <taxon>Alphairidovirinae</taxon>
        <taxon>Lymphocystivirus</taxon>
        <taxon>Lymphocystivirus sparus1</taxon>
    </lineage>
</organism>
<gene>
    <name evidence="1" type="ORF">LCDVSa131L</name>
</gene>
<sequence>MLRALERINYLIRKNIRSRIRKTERFILSKDGRTKTRYHCSLRTQVSRSYR</sequence>
<dbReference type="EMBL" id="KX643370">
    <property type="protein sequence ID" value="AOC55215.1"/>
    <property type="molecule type" value="Genomic_DNA"/>
</dbReference>
<protein>
    <submittedName>
        <fullName evidence="1">Uncharacterized protein</fullName>
    </submittedName>
</protein>
<evidence type="ECO:0000313" key="2">
    <source>
        <dbReference type="Proteomes" id="UP000149121"/>
    </source>
</evidence>
<dbReference type="Proteomes" id="UP000149121">
    <property type="component" value="Segment"/>
</dbReference>
<name>A0A1B2RW44_9VIRU</name>
<dbReference type="KEGG" id="vg:30902707"/>
<evidence type="ECO:0000313" key="1">
    <source>
        <dbReference type="EMBL" id="AOC55215.1"/>
    </source>
</evidence>
<keyword evidence="2" id="KW-1185">Reference proteome</keyword>
<accession>A0A1B2RW44</accession>